<sequence>MSTSSNDWTYRSTEDTIVEARIPGQFDVRSPLTMTRGGDAIGLASPFQLSHAAPRLLASPGNSRHMPDTLSPGPSSFGDLSISLAQDFGLMAITPSLPTPFRLPLRDDAPMPSTQHAGAEHFGAQTTQRRNPPRAPRTGSLPLCSPDIYVPLSTPARHAGDFSRKSPSSLSSEAITFNLDIHIEPSINPWHFLGLSMKGSLSDTALMFNTVWRRPYMVKVFDMRHRERASSSVAQAIAAELRVHHLAGSNFVRDLIHSSPQIDRVFWCSDGLYYLAKESASCTLGQFRGKLNPDVLRQVIAQTLLGIAHLHDLGVIHTDIQPENIIVGEDGHCRIANFEHAHFIAPNDVIAHGDNYSARLPLCFNSMQAVQAVEVHTSKFSAPELRVKHFGRYVFGPAVCNHSLGVTIFALVVSSWDMHENDMDSEVLLHQLFVHISDPLLGCDPRLVDLVQALCGSLPERSSGSEAMHHLYFSQPQEHFWRDIETRAHPPFEALTASVTLPWPVKRQHPSSIVPQHEVRLVQEALERQGLRYNVPIDDCMAGTPLQNI</sequence>
<name>A0ABR3JEA4_9AGAR</name>
<dbReference type="InterPro" id="IPR000719">
    <property type="entry name" value="Prot_kinase_dom"/>
</dbReference>
<dbReference type="Pfam" id="PF00069">
    <property type="entry name" value="Pkinase"/>
    <property type="match status" value="1"/>
</dbReference>
<dbReference type="EC" id="2.7.11.1" evidence="1"/>
<dbReference type="InterPro" id="IPR011009">
    <property type="entry name" value="Kinase-like_dom_sf"/>
</dbReference>
<protein>
    <recommendedName>
        <fullName evidence="1">non-specific serine/threonine protein kinase</fullName>
        <ecNumber evidence="1">2.7.11.1</ecNumber>
    </recommendedName>
</protein>
<evidence type="ECO:0000256" key="5">
    <source>
        <dbReference type="ARBA" id="ARBA00022777"/>
    </source>
</evidence>
<comment type="caution">
    <text evidence="11">The sequence shown here is derived from an EMBL/GenBank/DDBJ whole genome shotgun (WGS) entry which is preliminary data.</text>
</comment>
<evidence type="ECO:0000256" key="9">
    <source>
        <dbReference type="SAM" id="MobiDB-lite"/>
    </source>
</evidence>
<accession>A0ABR3JEA4</accession>
<keyword evidence="12" id="KW-1185">Reference proteome</keyword>
<keyword evidence="2" id="KW-0723">Serine/threonine-protein kinase</keyword>
<dbReference type="SMART" id="SM00220">
    <property type="entry name" value="S_TKc"/>
    <property type="match status" value="1"/>
</dbReference>
<feature type="region of interest" description="Disordered" evidence="9">
    <location>
        <begin position="108"/>
        <end position="140"/>
    </location>
</feature>
<evidence type="ECO:0000256" key="6">
    <source>
        <dbReference type="ARBA" id="ARBA00022840"/>
    </source>
</evidence>
<evidence type="ECO:0000256" key="7">
    <source>
        <dbReference type="ARBA" id="ARBA00047899"/>
    </source>
</evidence>
<feature type="domain" description="Protein kinase" evidence="10">
    <location>
        <begin position="190"/>
        <end position="473"/>
    </location>
</feature>
<reference evidence="12" key="1">
    <citation type="submission" date="2024-06" db="EMBL/GenBank/DDBJ databases">
        <title>Multi-omics analyses provide insights into the biosynthesis of the anticancer antibiotic pleurotin in Hohenbuehelia grisea.</title>
        <authorList>
            <person name="Weaver J.A."/>
            <person name="Alberti F."/>
        </authorList>
    </citation>
    <scope>NUCLEOTIDE SEQUENCE [LARGE SCALE GENOMIC DNA]</scope>
    <source>
        <strain evidence="12">T-177</strain>
    </source>
</reference>
<dbReference type="PANTHER" id="PTHR24356">
    <property type="entry name" value="SERINE/THREONINE-PROTEIN KINASE"/>
    <property type="match status" value="1"/>
</dbReference>
<dbReference type="InterPro" id="IPR050236">
    <property type="entry name" value="Ser_Thr_kinase_AGC"/>
</dbReference>
<keyword evidence="5" id="KW-0418">Kinase</keyword>
<evidence type="ECO:0000256" key="2">
    <source>
        <dbReference type="ARBA" id="ARBA00022527"/>
    </source>
</evidence>
<evidence type="ECO:0000256" key="4">
    <source>
        <dbReference type="ARBA" id="ARBA00022741"/>
    </source>
</evidence>
<keyword evidence="3" id="KW-0808">Transferase</keyword>
<dbReference type="PANTHER" id="PTHR24356:SF1">
    <property type="entry name" value="SERINE_THREONINE-PROTEIN KINASE GREATWALL"/>
    <property type="match status" value="1"/>
</dbReference>
<evidence type="ECO:0000256" key="1">
    <source>
        <dbReference type="ARBA" id="ARBA00012513"/>
    </source>
</evidence>
<keyword evidence="4" id="KW-0547">Nucleotide-binding</keyword>
<keyword evidence="6" id="KW-0067">ATP-binding</keyword>
<evidence type="ECO:0000259" key="10">
    <source>
        <dbReference type="PROSITE" id="PS50011"/>
    </source>
</evidence>
<dbReference type="SUPFAM" id="SSF56112">
    <property type="entry name" value="Protein kinase-like (PK-like)"/>
    <property type="match status" value="1"/>
</dbReference>
<proteinExistence type="predicted"/>
<dbReference type="EMBL" id="JASNQZ010000008">
    <property type="protein sequence ID" value="KAL0953591.1"/>
    <property type="molecule type" value="Genomic_DNA"/>
</dbReference>
<dbReference type="Gene3D" id="1.10.510.10">
    <property type="entry name" value="Transferase(Phosphotransferase) domain 1"/>
    <property type="match status" value="1"/>
</dbReference>
<comment type="catalytic activity">
    <reaction evidence="8">
        <text>L-seryl-[protein] + ATP = O-phospho-L-seryl-[protein] + ADP + H(+)</text>
        <dbReference type="Rhea" id="RHEA:17989"/>
        <dbReference type="Rhea" id="RHEA-COMP:9863"/>
        <dbReference type="Rhea" id="RHEA-COMP:11604"/>
        <dbReference type="ChEBI" id="CHEBI:15378"/>
        <dbReference type="ChEBI" id="CHEBI:29999"/>
        <dbReference type="ChEBI" id="CHEBI:30616"/>
        <dbReference type="ChEBI" id="CHEBI:83421"/>
        <dbReference type="ChEBI" id="CHEBI:456216"/>
        <dbReference type="EC" id="2.7.11.1"/>
    </reaction>
</comment>
<evidence type="ECO:0000256" key="8">
    <source>
        <dbReference type="ARBA" id="ARBA00048679"/>
    </source>
</evidence>
<evidence type="ECO:0000313" key="11">
    <source>
        <dbReference type="EMBL" id="KAL0953591.1"/>
    </source>
</evidence>
<comment type="catalytic activity">
    <reaction evidence="7">
        <text>L-threonyl-[protein] + ATP = O-phospho-L-threonyl-[protein] + ADP + H(+)</text>
        <dbReference type="Rhea" id="RHEA:46608"/>
        <dbReference type="Rhea" id="RHEA-COMP:11060"/>
        <dbReference type="Rhea" id="RHEA-COMP:11605"/>
        <dbReference type="ChEBI" id="CHEBI:15378"/>
        <dbReference type="ChEBI" id="CHEBI:30013"/>
        <dbReference type="ChEBI" id="CHEBI:30616"/>
        <dbReference type="ChEBI" id="CHEBI:61977"/>
        <dbReference type="ChEBI" id="CHEBI:456216"/>
        <dbReference type="EC" id="2.7.11.1"/>
    </reaction>
</comment>
<evidence type="ECO:0000256" key="3">
    <source>
        <dbReference type="ARBA" id="ARBA00022679"/>
    </source>
</evidence>
<organism evidence="11 12">
    <name type="scientific">Hohenbuehelia grisea</name>
    <dbReference type="NCBI Taxonomy" id="104357"/>
    <lineage>
        <taxon>Eukaryota</taxon>
        <taxon>Fungi</taxon>
        <taxon>Dikarya</taxon>
        <taxon>Basidiomycota</taxon>
        <taxon>Agaricomycotina</taxon>
        <taxon>Agaricomycetes</taxon>
        <taxon>Agaricomycetidae</taxon>
        <taxon>Agaricales</taxon>
        <taxon>Pleurotineae</taxon>
        <taxon>Pleurotaceae</taxon>
        <taxon>Hohenbuehelia</taxon>
    </lineage>
</organism>
<dbReference type="PROSITE" id="PS50011">
    <property type="entry name" value="PROTEIN_KINASE_DOM"/>
    <property type="match status" value="1"/>
</dbReference>
<evidence type="ECO:0000313" key="12">
    <source>
        <dbReference type="Proteomes" id="UP001556367"/>
    </source>
</evidence>
<gene>
    <name evidence="11" type="ORF">HGRIS_004800</name>
</gene>
<dbReference type="Proteomes" id="UP001556367">
    <property type="component" value="Unassembled WGS sequence"/>
</dbReference>